<name>A0ABT8KUV0_9BACT</name>
<organism evidence="1 2">
    <name type="scientific">Splendidivirga corallicola</name>
    <dbReference type="NCBI Taxonomy" id="3051826"/>
    <lineage>
        <taxon>Bacteria</taxon>
        <taxon>Pseudomonadati</taxon>
        <taxon>Bacteroidota</taxon>
        <taxon>Cytophagia</taxon>
        <taxon>Cytophagales</taxon>
        <taxon>Splendidivirgaceae</taxon>
        <taxon>Splendidivirga</taxon>
    </lineage>
</organism>
<proteinExistence type="predicted"/>
<keyword evidence="2" id="KW-1185">Reference proteome</keyword>
<accession>A0ABT8KUV0</accession>
<dbReference type="EMBL" id="JAUJEA010000007">
    <property type="protein sequence ID" value="MDN5203403.1"/>
    <property type="molecule type" value="Genomic_DNA"/>
</dbReference>
<reference evidence="1" key="1">
    <citation type="submission" date="2023-06" db="EMBL/GenBank/DDBJ databases">
        <title>Genomic of Parafulvivirga corallium.</title>
        <authorList>
            <person name="Wang G."/>
        </authorList>
    </citation>
    <scope>NUCLEOTIDE SEQUENCE</scope>
    <source>
        <strain evidence="1">BMA10</strain>
    </source>
</reference>
<comment type="caution">
    <text evidence="1">The sequence shown here is derived from an EMBL/GenBank/DDBJ whole genome shotgun (WGS) entry which is preliminary data.</text>
</comment>
<protein>
    <submittedName>
        <fullName evidence="1">Uncharacterized protein</fullName>
    </submittedName>
</protein>
<evidence type="ECO:0000313" key="2">
    <source>
        <dbReference type="Proteomes" id="UP001172082"/>
    </source>
</evidence>
<dbReference type="RefSeq" id="WP_346753426.1">
    <property type="nucleotide sequence ID" value="NZ_JAUJEA010000007.1"/>
</dbReference>
<gene>
    <name evidence="1" type="ORF">QQ008_18595</name>
</gene>
<dbReference type="Proteomes" id="UP001172082">
    <property type="component" value="Unassembled WGS sequence"/>
</dbReference>
<evidence type="ECO:0000313" key="1">
    <source>
        <dbReference type="EMBL" id="MDN5203403.1"/>
    </source>
</evidence>
<sequence>MFSSARPTSKNQAQSNVFFGFIRFVFLFLGLTLSSLTRSCPQESNGNLNEGIYGIKNSYAVELQEWTDHINKTKELIGNMAMDVEKQKKMKGVLKQMLAKRDDLLRNYNRTQEIILTLKLIDPVLFNEIDQIKDKEGSRVAVYVKAIDKFGEKNGIYATTNLDQCKGNENIYTSPYGDRTVSVTVNSGQEAVLLLAHEFGHVKYQVPNLAFYYKYFKETYLKDGFNPAVPGHFSKDPSRLSVKKTLTRFKRLYRQYKQDTKHTDEIFVSH</sequence>